<reference evidence="12" key="1">
    <citation type="journal article" date="2019" name="Int. J. Syst. Evol. Microbiol.">
        <title>The Global Catalogue of Microorganisms (GCM) 10K type strain sequencing project: providing services to taxonomists for standard genome sequencing and annotation.</title>
        <authorList>
            <consortium name="The Broad Institute Genomics Platform"/>
            <consortium name="The Broad Institute Genome Sequencing Center for Infectious Disease"/>
            <person name="Wu L."/>
            <person name="Ma J."/>
        </authorList>
    </citation>
    <scope>NUCLEOTIDE SEQUENCE [LARGE SCALE GENOMIC DNA]</scope>
    <source>
        <strain evidence="12">JCM 14370</strain>
    </source>
</reference>
<evidence type="ECO:0000259" key="9">
    <source>
        <dbReference type="PROSITE" id="PS50893"/>
    </source>
</evidence>
<feature type="domain" description="ABC transporter" evidence="9">
    <location>
        <begin position="300"/>
        <end position="548"/>
    </location>
</feature>
<keyword evidence="4" id="KW-0547">Nucleotide-binding</keyword>
<evidence type="ECO:0000256" key="4">
    <source>
        <dbReference type="ARBA" id="ARBA00022741"/>
    </source>
</evidence>
<feature type="domain" description="ABC transmembrane type-1" evidence="10">
    <location>
        <begin position="72"/>
        <end position="264"/>
    </location>
</feature>
<dbReference type="PROSITE" id="PS50893">
    <property type="entry name" value="ABC_TRANSPORTER_2"/>
    <property type="match status" value="1"/>
</dbReference>
<dbReference type="SMART" id="SM00382">
    <property type="entry name" value="AAA"/>
    <property type="match status" value="1"/>
</dbReference>
<dbReference type="InterPro" id="IPR013563">
    <property type="entry name" value="Oligopep_ABC_C"/>
</dbReference>
<evidence type="ECO:0000313" key="12">
    <source>
        <dbReference type="Proteomes" id="UP000632222"/>
    </source>
</evidence>
<dbReference type="Proteomes" id="UP000632222">
    <property type="component" value="Unassembled WGS sequence"/>
</dbReference>
<keyword evidence="3 8" id="KW-0812">Transmembrane</keyword>
<dbReference type="Pfam" id="PF00005">
    <property type="entry name" value="ABC_tran"/>
    <property type="match status" value="1"/>
</dbReference>
<comment type="subcellular location">
    <subcellularLocation>
        <location evidence="8">Cell membrane</location>
        <topology evidence="8">Multi-pass membrane protein</topology>
    </subcellularLocation>
    <subcellularLocation>
        <location evidence="1">Membrane</location>
        <topology evidence="1">Multi-pass membrane protein</topology>
    </subcellularLocation>
</comment>
<dbReference type="SUPFAM" id="SSF161098">
    <property type="entry name" value="MetI-like"/>
    <property type="match status" value="1"/>
</dbReference>
<dbReference type="SUPFAM" id="SSF52540">
    <property type="entry name" value="P-loop containing nucleoside triphosphate hydrolases"/>
    <property type="match status" value="1"/>
</dbReference>
<evidence type="ECO:0000313" key="11">
    <source>
        <dbReference type="EMBL" id="GGJ48756.1"/>
    </source>
</evidence>
<comment type="similarity">
    <text evidence="8">Belongs to the binding-protein-dependent transport system permease family.</text>
</comment>
<dbReference type="PANTHER" id="PTHR43067">
    <property type="entry name" value="OLIGOPEPTIDE/DIPEPTIDE ABC TRANSPORTER, ATPASE SUBUNIT"/>
    <property type="match status" value="1"/>
</dbReference>
<dbReference type="PROSITE" id="PS00211">
    <property type="entry name" value="ABC_TRANSPORTER_1"/>
    <property type="match status" value="1"/>
</dbReference>
<keyword evidence="2 8" id="KW-0813">Transport</keyword>
<protein>
    <submittedName>
        <fullName evidence="11">Peptide ABC transporter ATP-binding protein</fullName>
    </submittedName>
</protein>
<dbReference type="InterPro" id="IPR000515">
    <property type="entry name" value="MetI-like"/>
</dbReference>
<evidence type="ECO:0000256" key="7">
    <source>
        <dbReference type="ARBA" id="ARBA00023136"/>
    </source>
</evidence>
<comment type="caution">
    <text evidence="11">The sequence shown here is derived from an EMBL/GenBank/DDBJ whole genome shotgun (WGS) entry which is preliminary data.</text>
</comment>
<dbReference type="Pfam" id="PF08352">
    <property type="entry name" value="oligo_HPY"/>
    <property type="match status" value="1"/>
</dbReference>
<dbReference type="RefSeq" id="WP_189005499.1">
    <property type="nucleotide sequence ID" value="NZ_BMOD01000019.1"/>
</dbReference>
<keyword evidence="7 8" id="KW-0472">Membrane</keyword>
<dbReference type="GO" id="GO:0005524">
    <property type="term" value="F:ATP binding"/>
    <property type="evidence" value="ECO:0007669"/>
    <property type="project" value="UniProtKB-KW"/>
</dbReference>
<dbReference type="NCBIfam" id="TIGR01727">
    <property type="entry name" value="oligo_HPY"/>
    <property type="match status" value="1"/>
</dbReference>
<feature type="transmembrane region" description="Helical" evidence="8">
    <location>
        <begin position="136"/>
        <end position="155"/>
    </location>
</feature>
<dbReference type="InterPro" id="IPR017871">
    <property type="entry name" value="ABC_transporter-like_CS"/>
</dbReference>
<keyword evidence="5 11" id="KW-0067">ATP-binding</keyword>
<keyword evidence="12" id="KW-1185">Reference proteome</keyword>
<accession>A0ABQ2D7F9</accession>
<dbReference type="EMBL" id="BMOD01000019">
    <property type="protein sequence ID" value="GGJ48756.1"/>
    <property type="molecule type" value="Genomic_DNA"/>
</dbReference>
<dbReference type="InterPro" id="IPR035906">
    <property type="entry name" value="MetI-like_sf"/>
</dbReference>
<evidence type="ECO:0000256" key="6">
    <source>
        <dbReference type="ARBA" id="ARBA00022989"/>
    </source>
</evidence>
<evidence type="ECO:0000256" key="1">
    <source>
        <dbReference type="ARBA" id="ARBA00004141"/>
    </source>
</evidence>
<dbReference type="InterPro" id="IPR027417">
    <property type="entry name" value="P-loop_NTPase"/>
</dbReference>
<dbReference type="CDD" id="cd03257">
    <property type="entry name" value="ABC_NikE_OppD_transporters"/>
    <property type="match status" value="1"/>
</dbReference>
<dbReference type="Gene3D" id="3.40.50.300">
    <property type="entry name" value="P-loop containing nucleotide triphosphate hydrolases"/>
    <property type="match status" value="1"/>
</dbReference>
<gene>
    <name evidence="11" type="ORF">GCM10008938_38480</name>
</gene>
<feature type="transmembrane region" description="Helical" evidence="8">
    <location>
        <begin position="76"/>
        <end position="100"/>
    </location>
</feature>
<feature type="transmembrane region" description="Helical" evidence="8">
    <location>
        <begin position="244"/>
        <end position="267"/>
    </location>
</feature>
<feature type="transmembrane region" description="Helical" evidence="8">
    <location>
        <begin position="15"/>
        <end position="34"/>
    </location>
</feature>
<proteinExistence type="inferred from homology"/>
<organism evidence="11 12">
    <name type="scientific">Deinococcus roseus</name>
    <dbReference type="NCBI Taxonomy" id="392414"/>
    <lineage>
        <taxon>Bacteria</taxon>
        <taxon>Thermotogati</taxon>
        <taxon>Deinococcota</taxon>
        <taxon>Deinococci</taxon>
        <taxon>Deinococcales</taxon>
        <taxon>Deinococcaceae</taxon>
        <taxon>Deinococcus</taxon>
    </lineage>
</organism>
<feature type="transmembrane region" description="Helical" evidence="8">
    <location>
        <begin position="107"/>
        <end position="130"/>
    </location>
</feature>
<dbReference type="PROSITE" id="PS50928">
    <property type="entry name" value="ABC_TM1"/>
    <property type="match status" value="1"/>
</dbReference>
<sequence length="622" mass="67807">MGLLKALWAEPRSRVGLILFVLMALIGLLAPVLTSRSPVDMGFMPWEKPSAMHPMGTTGLGQDVYTQFLYATRLSLTLALVTGLLVALISTAIGLTAAFYGGLADELISFFTNVVLVLPALPLIIVIAAYIKVGGFWPVVLVVALTGWAWGARVLRSQALTLRERDFVHAAIASGETPARIILTHLIPNMSGLIAANFFGAAVYAILTATGLEFLGLGDVSLISWGTMLYWAGSEQAMLHDAWVRIAAPGLGIAFLGTAFALLNFGIDSISNPRLRLQAPVHKKPKPVSPEPLRSQKNLVSAQNVTVQYDTPRGAVTAVTSANLDVKGGEFVGLAGESGCGKSTLAFAMTRLLRSPGFVAEGAVYLENKNLLDLDNEELRKVRWKDFSLVFQASMNVLNPVLTVREQIYDALKAHGMTDKTELEKRVLELFAIINIRPQFLESYPHQLSGGMRQRVVIAIALALQPKVIVMDEPTTALDVVVQRSLLQEIADLRKKMDISIIFITHDLSLLVEMSDRIVIMYAGQIVEEARAADIYARPRHPYTKLLMSTFPPISGPKERRHGIPGRPPVLTTTSKGCPFADRCPSVIPGVCTEVNPMLLEIERGHKVACHLEVPEMREVKA</sequence>
<keyword evidence="6 8" id="KW-1133">Transmembrane helix</keyword>
<dbReference type="InterPro" id="IPR003593">
    <property type="entry name" value="AAA+_ATPase"/>
</dbReference>
<feature type="transmembrane region" description="Helical" evidence="8">
    <location>
        <begin position="190"/>
        <end position="208"/>
    </location>
</feature>
<name>A0ABQ2D7F9_9DEIO</name>
<dbReference type="PANTHER" id="PTHR43067:SF3">
    <property type="entry name" value="MALTOSE ABC TRANSPORTER, ATP-BINDING PROTEIN"/>
    <property type="match status" value="1"/>
</dbReference>
<evidence type="ECO:0000256" key="8">
    <source>
        <dbReference type="RuleBase" id="RU363032"/>
    </source>
</evidence>
<dbReference type="Gene3D" id="1.10.3720.10">
    <property type="entry name" value="MetI-like"/>
    <property type="match status" value="1"/>
</dbReference>
<evidence type="ECO:0000256" key="2">
    <source>
        <dbReference type="ARBA" id="ARBA00022448"/>
    </source>
</evidence>
<evidence type="ECO:0000256" key="3">
    <source>
        <dbReference type="ARBA" id="ARBA00022692"/>
    </source>
</evidence>
<evidence type="ECO:0000256" key="5">
    <source>
        <dbReference type="ARBA" id="ARBA00022840"/>
    </source>
</evidence>
<dbReference type="InterPro" id="IPR003439">
    <property type="entry name" value="ABC_transporter-like_ATP-bd"/>
</dbReference>
<dbReference type="CDD" id="cd06261">
    <property type="entry name" value="TM_PBP2"/>
    <property type="match status" value="1"/>
</dbReference>
<evidence type="ECO:0000259" key="10">
    <source>
        <dbReference type="PROSITE" id="PS50928"/>
    </source>
</evidence>
<dbReference type="Pfam" id="PF00528">
    <property type="entry name" value="BPD_transp_1"/>
    <property type="match status" value="1"/>
</dbReference>